<evidence type="ECO:0000256" key="2">
    <source>
        <dbReference type="SAM" id="Phobius"/>
    </source>
</evidence>
<comment type="caution">
    <text evidence="3">The sequence shown here is derived from an EMBL/GenBank/DDBJ whole genome shotgun (WGS) entry which is preliminary data.</text>
</comment>
<feature type="compositionally biased region" description="Basic and acidic residues" evidence="1">
    <location>
        <begin position="139"/>
        <end position="148"/>
    </location>
</feature>
<keyword evidence="2" id="KW-0812">Transmembrane</keyword>
<sequence>MRDDAARGQPVGATCAGTAGRACVRRRWPLRSYRRCGVGALALTVTAAIHGLAWLALERRPLSALDVAVPDAPWSERRALIVTLVPLSASVPSPSPSARSLPPTQRAPAHRASMGDAHAAAREHGRSTSSRSSPAVSVEPEKTRESRTDGQASAEAGDAPRTPARTSGAAGAVVDWRADLDSLRAARSIRHGPAAAMGATGASQGIASPRKETAASTLERNLSKASRADCRRAYAGMGLLAIPALAVDAVTDAGCKW</sequence>
<proteinExistence type="predicted"/>
<gene>
    <name evidence="3" type="ORF">C7S16_0791</name>
</gene>
<feature type="transmembrane region" description="Helical" evidence="2">
    <location>
        <begin position="36"/>
        <end position="57"/>
    </location>
</feature>
<evidence type="ECO:0000313" key="3">
    <source>
        <dbReference type="EMBL" id="MDW9256299.1"/>
    </source>
</evidence>
<dbReference type="Proteomes" id="UP001272137">
    <property type="component" value="Unassembled WGS sequence"/>
</dbReference>
<keyword evidence="2" id="KW-1133">Transmembrane helix</keyword>
<dbReference type="EMBL" id="QXCT01000002">
    <property type="protein sequence ID" value="MDW9256299.1"/>
    <property type="molecule type" value="Genomic_DNA"/>
</dbReference>
<dbReference type="AlphaFoldDB" id="A0AAW9D489"/>
<keyword evidence="2" id="KW-0472">Membrane</keyword>
<protein>
    <submittedName>
        <fullName evidence="3">Uncharacterized protein</fullName>
    </submittedName>
</protein>
<feature type="compositionally biased region" description="Low complexity" evidence="1">
    <location>
        <begin position="90"/>
        <end position="103"/>
    </location>
</feature>
<feature type="region of interest" description="Disordered" evidence="1">
    <location>
        <begin position="90"/>
        <end position="170"/>
    </location>
</feature>
<reference evidence="3" key="1">
    <citation type="submission" date="2018-08" db="EMBL/GenBank/DDBJ databases">
        <title>Identification of Burkholderia cepacia strains that express a Burkholderia pseudomallei-like capsular polysaccharide.</title>
        <authorList>
            <person name="Burtnick M.N."/>
            <person name="Vongsouvath M."/>
            <person name="Newton P."/>
            <person name="Wuthiekanun V."/>
            <person name="Limmathurotsakul D."/>
            <person name="Brett P.J."/>
            <person name="Chantratita N."/>
            <person name="Dance D.A."/>
        </authorList>
    </citation>
    <scope>NUCLEOTIDE SEQUENCE</scope>
    <source>
        <strain evidence="3">SBXCC001</strain>
    </source>
</reference>
<evidence type="ECO:0000313" key="4">
    <source>
        <dbReference type="Proteomes" id="UP001272137"/>
    </source>
</evidence>
<dbReference type="RefSeq" id="WP_019256553.1">
    <property type="nucleotide sequence ID" value="NZ_JANUQN010000017.1"/>
</dbReference>
<organism evidence="3 4">
    <name type="scientific">Burkholderia thailandensis</name>
    <dbReference type="NCBI Taxonomy" id="57975"/>
    <lineage>
        <taxon>Bacteria</taxon>
        <taxon>Pseudomonadati</taxon>
        <taxon>Pseudomonadota</taxon>
        <taxon>Betaproteobacteria</taxon>
        <taxon>Burkholderiales</taxon>
        <taxon>Burkholderiaceae</taxon>
        <taxon>Burkholderia</taxon>
        <taxon>pseudomallei group</taxon>
    </lineage>
</organism>
<evidence type="ECO:0000256" key="1">
    <source>
        <dbReference type="SAM" id="MobiDB-lite"/>
    </source>
</evidence>
<accession>A0AAW9D489</accession>
<name>A0AAW9D489_BURTH</name>
<feature type="compositionally biased region" description="Low complexity" evidence="1">
    <location>
        <begin position="127"/>
        <end position="138"/>
    </location>
</feature>